<feature type="compositionally biased region" description="Basic residues" evidence="1">
    <location>
        <begin position="52"/>
        <end position="67"/>
    </location>
</feature>
<proteinExistence type="predicted"/>
<comment type="caution">
    <text evidence="2">The sequence shown here is derived from an EMBL/GenBank/DDBJ whole genome shotgun (WGS) entry which is preliminary data.</text>
</comment>
<sequence>MSMSRGVTRPVWICSAVTSQIGGWNQARRITAAARRKYHTSRVEKRASKAASTHRAHHISLEKGKRRSTSRGTLVTFDFLENVCSFKGSRYARYSDWFREAAAIFSRERDRCVALTVCCLVLSKMKTVMSSEIHSNYGSALSSNEGNFHKKVSTPTRNSGN</sequence>
<protein>
    <submittedName>
        <fullName evidence="2">Uncharacterized protein</fullName>
    </submittedName>
</protein>
<accession>A0A4Z2GE86</accession>
<dbReference type="Proteomes" id="UP000314294">
    <property type="component" value="Unassembled WGS sequence"/>
</dbReference>
<keyword evidence="3" id="KW-1185">Reference proteome</keyword>
<name>A0A4Z2GE86_9TELE</name>
<feature type="region of interest" description="Disordered" evidence="1">
    <location>
        <begin position="43"/>
        <end position="67"/>
    </location>
</feature>
<dbReference type="AlphaFoldDB" id="A0A4Z2GE86"/>
<evidence type="ECO:0000313" key="2">
    <source>
        <dbReference type="EMBL" id="TNN51511.1"/>
    </source>
</evidence>
<gene>
    <name evidence="2" type="ORF">EYF80_038303</name>
</gene>
<evidence type="ECO:0000256" key="1">
    <source>
        <dbReference type="SAM" id="MobiDB-lite"/>
    </source>
</evidence>
<organism evidence="2 3">
    <name type="scientific">Liparis tanakae</name>
    <name type="common">Tanaka's snailfish</name>
    <dbReference type="NCBI Taxonomy" id="230148"/>
    <lineage>
        <taxon>Eukaryota</taxon>
        <taxon>Metazoa</taxon>
        <taxon>Chordata</taxon>
        <taxon>Craniata</taxon>
        <taxon>Vertebrata</taxon>
        <taxon>Euteleostomi</taxon>
        <taxon>Actinopterygii</taxon>
        <taxon>Neopterygii</taxon>
        <taxon>Teleostei</taxon>
        <taxon>Neoteleostei</taxon>
        <taxon>Acanthomorphata</taxon>
        <taxon>Eupercaria</taxon>
        <taxon>Perciformes</taxon>
        <taxon>Cottioidei</taxon>
        <taxon>Cottales</taxon>
        <taxon>Liparidae</taxon>
        <taxon>Liparis</taxon>
    </lineage>
</organism>
<evidence type="ECO:0000313" key="3">
    <source>
        <dbReference type="Proteomes" id="UP000314294"/>
    </source>
</evidence>
<reference evidence="2 3" key="1">
    <citation type="submission" date="2019-03" db="EMBL/GenBank/DDBJ databases">
        <title>First draft genome of Liparis tanakae, snailfish: a comprehensive survey of snailfish specific genes.</title>
        <authorList>
            <person name="Kim W."/>
            <person name="Song I."/>
            <person name="Jeong J.-H."/>
            <person name="Kim D."/>
            <person name="Kim S."/>
            <person name="Ryu S."/>
            <person name="Song J.Y."/>
            <person name="Lee S.K."/>
        </authorList>
    </citation>
    <scope>NUCLEOTIDE SEQUENCE [LARGE SCALE GENOMIC DNA]</scope>
    <source>
        <tissue evidence="2">Muscle</tissue>
    </source>
</reference>
<dbReference type="EMBL" id="SRLO01000580">
    <property type="protein sequence ID" value="TNN51511.1"/>
    <property type="molecule type" value="Genomic_DNA"/>
</dbReference>